<organism evidence="3 4">
    <name type="scientific">Flexivirga caeni</name>
    <dbReference type="NCBI Taxonomy" id="2294115"/>
    <lineage>
        <taxon>Bacteria</taxon>
        <taxon>Bacillati</taxon>
        <taxon>Actinomycetota</taxon>
        <taxon>Actinomycetes</taxon>
        <taxon>Micrococcales</taxon>
        <taxon>Dermacoccaceae</taxon>
        <taxon>Flexivirga</taxon>
    </lineage>
</organism>
<reference evidence="3 4" key="1">
    <citation type="submission" date="2018-11" db="EMBL/GenBank/DDBJ databases">
        <title>Draft genome of Simplicispira Flexivirga sp. BO-16.</title>
        <authorList>
            <person name="Im W.T."/>
        </authorList>
    </citation>
    <scope>NUCLEOTIDE SEQUENCE [LARGE SCALE GENOMIC DNA]</scope>
    <source>
        <strain evidence="3 4">BO-16</strain>
    </source>
</reference>
<dbReference type="EMBL" id="RJJQ01000005">
    <property type="protein sequence ID" value="RNI23168.1"/>
    <property type="molecule type" value="Genomic_DNA"/>
</dbReference>
<dbReference type="GO" id="GO:0005737">
    <property type="term" value="C:cytoplasm"/>
    <property type="evidence" value="ECO:0007669"/>
    <property type="project" value="TreeGrafter"/>
</dbReference>
<dbReference type="AlphaFoldDB" id="A0A3M9MEW0"/>
<evidence type="ECO:0000256" key="1">
    <source>
        <dbReference type="ARBA" id="ARBA00022763"/>
    </source>
</evidence>
<dbReference type="PANTHER" id="PTHR43003:SF6">
    <property type="entry name" value="DNA GLYCOSYLASE"/>
    <property type="match status" value="1"/>
</dbReference>
<dbReference type="PANTHER" id="PTHR43003">
    <property type="entry name" value="DNA-3-METHYLADENINE GLYCOSYLASE"/>
    <property type="match status" value="1"/>
</dbReference>
<dbReference type="GO" id="GO:0032131">
    <property type="term" value="F:alkylated DNA binding"/>
    <property type="evidence" value="ECO:0007669"/>
    <property type="project" value="TreeGrafter"/>
</dbReference>
<dbReference type="Gene3D" id="1.10.340.30">
    <property type="entry name" value="Hypothetical protein, domain 2"/>
    <property type="match status" value="1"/>
</dbReference>
<sequence>MSPSGPLTADFAPGRPVPLGAIVGVFQHGSGDPAFRTDAHAVWRAARTPDGPVTLRLHREPAGTGDRVVGRAWGPGAQWQLQRLPELLGGADDPAGFEIHHETLQQVAAAERHWRIARSGLVMDSLVPAIIEQRVTGKQAFGAYRQLVRRYGETASGPADRIAALRLVVPPSVEAWRRIPSWEWLRAGVDASRSDTAQRALSVAARLEECCNLPREKAWQRLRSVPGIGVWTAAETMQRAAGDADAVSFGDYHVAKDIGHALVGVPVDDRQLEALLRPYAGHRYRVQHLVTAGRLGAPRRGSRLAIPTHLPG</sequence>
<dbReference type="GO" id="GO:0006285">
    <property type="term" value="P:base-excision repair, AP site formation"/>
    <property type="evidence" value="ECO:0007669"/>
    <property type="project" value="TreeGrafter"/>
</dbReference>
<name>A0A3M9MEW0_9MICO</name>
<keyword evidence="4" id="KW-1185">Reference proteome</keyword>
<evidence type="ECO:0000313" key="3">
    <source>
        <dbReference type="EMBL" id="RNI23168.1"/>
    </source>
</evidence>
<dbReference type="RefSeq" id="WP_123270749.1">
    <property type="nucleotide sequence ID" value="NZ_RJJQ01000005.1"/>
</dbReference>
<dbReference type="Proteomes" id="UP000271678">
    <property type="component" value="Unassembled WGS sequence"/>
</dbReference>
<dbReference type="GO" id="GO:0006307">
    <property type="term" value="P:DNA alkylation repair"/>
    <property type="evidence" value="ECO:0007669"/>
    <property type="project" value="TreeGrafter"/>
</dbReference>
<dbReference type="OrthoDB" id="5501430at2"/>
<dbReference type="GO" id="GO:0008725">
    <property type="term" value="F:DNA-3-methyladenine glycosylase activity"/>
    <property type="evidence" value="ECO:0007669"/>
    <property type="project" value="TreeGrafter"/>
</dbReference>
<evidence type="ECO:0000256" key="2">
    <source>
        <dbReference type="ARBA" id="ARBA00023204"/>
    </source>
</evidence>
<dbReference type="InterPro" id="IPR011257">
    <property type="entry name" value="DNA_glycosylase"/>
</dbReference>
<comment type="caution">
    <text evidence="3">The sequence shown here is derived from an EMBL/GenBank/DDBJ whole genome shotgun (WGS) entry which is preliminary data.</text>
</comment>
<dbReference type="InterPro" id="IPR051912">
    <property type="entry name" value="Alkylbase_DNA_Glycosylase/TA"/>
</dbReference>
<keyword evidence="1" id="KW-0227">DNA damage</keyword>
<gene>
    <name evidence="3" type="ORF">EFY87_06940</name>
</gene>
<evidence type="ECO:0000313" key="4">
    <source>
        <dbReference type="Proteomes" id="UP000271678"/>
    </source>
</evidence>
<keyword evidence="2" id="KW-0234">DNA repair</keyword>
<protein>
    <submittedName>
        <fullName evidence="3">DNA-3-methyladenine glycosylase 2 family protein</fullName>
    </submittedName>
</protein>
<dbReference type="SUPFAM" id="SSF48150">
    <property type="entry name" value="DNA-glycosylase"/>
    <property type="match status" value="1"/>
</dbReference>
<dbReference type="GO" id="GO:0032993">
    <property type="term" value="C:protein-DNA complex"/>
    <property type="evidence" value="ECO:0007669"/>
    <property type="project" value="TreeGrafter"/>
</dbReference>
<accession>A0A3M9MEW0</accession>
<dbReference type="GO" id="GO:0043916">
    <property type="term" value="F:DNA-7-methylguanine glycosylase activity"/>
    <property type="evidence" value="ECO:0007669"/>
    <property type="project" value="TreeGrafter"/>
</dbReference>
<proteinExistence type="predicted"/>